<keyword evidence="3 7" id="KW-0732">Signal</keyword>
<dbReference type="Proteomes" id="UP001652625">
    <property type="component" value="Chromosome 06"/>
</dbReference>
<dbReference type="InterPro" id="IPR035897">
    <property type="entry name" value="Toll_tir_struct_dom_sf"/>
</dbReference>
<dbReference type="RefSeq" id="XP_065655016.1">
    <property type="nucleotide sequence ID" value="XM_065798944.1"/>
</dbReference>
<gene>
    <name evidence="10 11" type="primary">trr-1</name>
</gene>
<dbReference type="SMART" id="SM00255">
    <property type="entry name" value="TIR"/>
    <property type="match status" value="1"/>
</dbReference>
<evidence type="ECO:0000256" key="3">
    <source>
        <dbReference type="ARBA" id="ARBA00022729"/>
    </source>
</evidence>
<proteinExistence type="predicted"/>
<feature type="domain" description="TIR" evidence="8">
    <location>
        <begin position="383"/>
        <end position="508"/>
    </location>
</feature>
<evidence type="ECO:0000313" key="11">
    <source>
        <dbReference type="RefSeq" id="XP_065655017.1"/>
    </source>
</evidence>
<name>A0ABM4C0E9_HYDVU</name>
<feature type="signal peptide" evidence="7">
    <location>
        <begin position="1"/>
        <end position="18"/>
    </location>
</feature>
<evidence type="ECO:0000313" key="9">
    <source>
        <dbReference type="Proteomes" id="UP001652625"/>
    </source>
</evidence>
<evidence type="ECO:0000256" key="1">
    <source>
        <dbReference type="ARBA" id="ARBA00004370"/>
    </source>
</evidence>
<dbReference type="PROSITE" id="PS50104">
    <property type="entry name" value="TIR"/>
    <property type="match status" value="1"/>
</dbReference>
<evidence type="ECO:0000259" key="8">
    <source>
        <dbReference type="PROSITE" id="PS50104"/>
    </source>
</evidence>
<dbReference type="PANTHER" id="PTHR24365:SF541">
    <property type="entry name" value="PROTEIN TOLL-RELATED"/>
    <property type="match status" value="1"/>
</dbReference>
<sequence length="510" mass="59495">MLVLVIIIVFQLFEIGDCTLNECVTYLKRENLTQPDIVRRNAEACCPYLRGGFSLLNLTSLGNEYRRFNKKNIEQLYTSTLIPKILHTNSCVILRENDFRTFFCHSTANVSDMDFTTQEGLSFRDFHKNWKNVHSYQLSCGILVLFSPVKLCQHRSFFKCYVKYNETYSHVKTAAIKYVMDPFNLSISRSNDDGKTINITCAYANFKTPSFLNITFSHNGYRLINDSRSFQINPIISLYNSGRDRFSLQRTLSILNPKIFNNTLSCILFDDKCGIVARQNFSYLQDKRNLVKITKVGSTFLLDHIWVALIGFMLLLLLFPKIKSKLHEMYKCSLKRVPGKILENSIAIVNNDKNEKEMYLIPSITNVEQNMTCFEQNINTEQKNNDVFISYSSQNREWVKNTLLFELEKRNIRVCIDFRDFVVGEYISKNILDGMHNSRKTIVVISSDYLKSYYCIEELQTASQGHSVISIMIEKCKLPHYLKQQLSKNQVFKWEDNERFWENLVLAVRS</sequence>
<dbReference type="RefSeq" id="XP_065655017.1">
    <property type="nucleotide sequence ID" value="XM_065798945.1"/>
</dbReference>
<evidence type="ECO:0000256" key="7">
    <source>
        <dbReference type="SAM" id="SignalP"/>
    </source>
</evidence>
<keyword evidence="2 6" id="KW-0812">Transmembrane</keyword>
<accession>A0ABM4C0E9</accession>
<keyword evidence="5 6" id="KW-0472">Membrane</keyword>
<reference evidence="10 11" key="1">
    <citation type="submission" date="2025-05" db="UniProtKB">
        <authorList>
            <consortium name="RefSeq"/>
        </authorList>
    </citation>
    <scope>IDENTIFICATION</scope>
</reference>
<dbReference type="PANTHER" id="PTHR24365">
    <property type="entry name" value="TOLL-LIKE RECEPTOR"/>
    <property type="match status" value="1"/>
</dbReference>
<feature type="chain" id="PRO_5045025890" evidence="7">
    <location>
        <begin position="19"/>
        <end position="510"/>
    </location>
</feature>
<evidence type="ECO:0000256" key="6">
    <source>
        <dbReference type="SAM" id="Phobius"/>
    </source>
</evidence>
<dbReference type="Pfam" id="PF13676">
    <property type="entry name" value="TIR_2"/>
    <property type="match status" value="1"/>
</dbReference>
<evidence type="ECO:0000256" key="4">
    <source>
        <dbReference type="ARBA" id="ARBA00022989"/>
    </source>
</evidence>
<organism evidence="9 11">
    <name type="scientific">Hydra vulgaris</name>
    <name type="common">Hydra</name>
    <name type="synonym">Hydra attenuata</name>
    <dbReference type="NCBI Taxonomy" id="6087"/>
    <lineage>
        <taxon>Eukaryota</taxon>
        <taxon>Metazoa</taxon>
        <taxon>Cnidaria</taxon>
        <taxon>Hydrozoa</taxon>
        <taxon>Hydroidolina</taxon>
        <taxon>Anthoathecata</taxon>
        <taxon>Aplanulata</taxon>
        <taxon>Hydridae</taxon>
        <taxon>Hydra</taxon>
    </lineage>
</organism>
<dbReference type="InterPro" id="IPR000157">
    <property type="entry name" value="TIR_dom"/>
</dbReference>
<dbReference type="Gene3D" id="3.40.50.10140">
    <property type="entry name" value="Toll/interleukin-1 receptor homology (TIR) domain"/>
    <property type="match status" value="1"/>
</dbReference>
<feature type="transmembrane region" description="Helical" evidence="6">
    <location>
        <begin position="300"/>
        <end position="319"/>
    </location>
</feature>
<dbReference type="SUPFAM" id="SSF52200">
    <property type="entry name" value="Toll/Interleukin receptor TIR domain"/>
    <property type="match status" value="1"/>
</dbReference>
<keyword evidence="4 6" id="KW-1133">Transmembrane helix</keyword>
<comment type="subcellular location">
    <subcellularLocation>
        <location evidence="1">Membrane</location>
    </subcellularLocation>
</comment>
<dbReference type="GeneID" id="100192276"/>
<protein>
    <submittedName>
        <fullName evidence="10">Toll-receptor-related 1 isoform X2</fullName>
    </submittedName>
    <submittedName>
        <fullName evidence="11">Toll-receptor-related 1 isoform X3</fullName>
    </submittedName>
</protein>
<keyword evidence="9" id="KW-1185">Reference proteome</keyword>
<evidence type="ECO:0000313" key="10">
    <source>
        <dbReference type="RefSeq" id="XP_065655016.1"/>
    </source>
</evidence>
<evidence type="ECO:0000256" key="2">
    <source>
        <dbReference type="ARBA" id="ARBA00022692"/>
    </source>
</evidence>
<evidence type="ECO:0000256" key="5">
    <source>
        <dbReference type="ARBA" id="ARBA00023136"/>
    </source>
</evidence>